<evidence type="ECO:0000313" key="2">
    <source>
        <dbReference type="EMBL" id="CAA7402673.1"/>
    </source>
</evidence>
<name>A0A7I8KXZ2_SPIIN</name>
<proteinExistence type="predicted"/>
<keyword evidence="3" id="KW-1185">Reference proteome</keyword>
<dbReference type="AlphaFoldDB" id="A0A7I8KXZ2"/>
<protein>
    <submittedName>
        <fullName evidence="2">Uncharacterized protein</fullName>
    </submittedName>
</protein>
<organism evidence="2 3">
    <name type="scientific">Spirodela intermedia</name>
    <name type="common">Intermediate duckweed</name>
    <dbReference type="NCBI Taxonomy" id="51605"/>
    <lineage>
        <taxon>Eukaryota</taxon>
        <taxon>Viridiplantae</taxon>
        <taxon>Streptophyta</taxon>
        <taxon>Embryophyta</taxon>
        <taxon>Tracheophyta</taxon>
        <taxon>Spermatophyta</taxon>
        <taxon>Magnoliopsida</taxon>
        <taxon>Liliopsida</taxon>
        <taxon>Araceae</taxon>
        <taxon>Lemnoideae</taxon>
        <taxon>Spirodela</taxon>
    </lineage>
</organism>
<dbReference type="EMBL" id="LR746272">
    <property type="protein sequence ID" value="CAA7402673.1"/>
    <property type="molecule type" value="Genomic_DNA"/>
</dbReference>
<sequence length="17" mass="2011">MYKAASFGFDFRVIIFV</sequence>
<reference evidence="2" key="1">
    <citation type="submission" date="2020-02" db="EMBL/GenBank/DDBJ databases">
        <authorList>
            <person name="Scholz U."/>
            <person name="Mascher M."/>
            <person name="Fiebig A."/>
        </authorList>
    </citation>
    <scope>NUCLEOTIDE SEQUENCE</scope>
</reference>
<dbReference type="Proteomes" id="UP000663760">
    <property type="component" value="Chromosome 9"/>
</dbReference>
<accession>A0A7I8KXZ2</accession>
<gene>
    <name evidence="1" type="ORF">SI7747_09012298</name>
    <name evidence="2" type="ORF">SI8410_09013351</name>
</gene>
<evidence type="ECO:0000313" key="3">
    <source>
        <dbReference type="Proteomes" id="UP000663760"/>
    </source>
</evidence>
<dbReference type="EMBL" id="LR743596">
    <property type="protein sequence ID" value="CAA2626605.1"/>
    <property type="molecule type" value="Genomic_DNA"/>
</dbReference>
<evidence type="ECO:0000313" key="1">
    <source>
        <dbReference type="EMBL" id="CAA2626605.1"/>
    </source>
</evidence>